<proteinExistence type="predicted"/>
<gene>
    <name evidence="2" type="ORF">EJB05_54475</name>
</gene>
<sequence length="138" mass="14303">MGFLANDGPSTLRSEPAPYGPTARLARCRGGNLWRDTAAPTCVQRADAVAEPRASRSNPNPAVGAVLIGVRSGDGAGARTAVPHPNQWQGHLLRGLKPRDSALGAPVGKVADTGASSRRAFQFPVFSNRLPAATVPLS</sequence>
<reference evidence="2 3" key="1">
    <citation type="journal article" date="2019" name="Sci. Rep.">
        <title>A high-quality genome of Eragrostis curvula grass provides insights into Poaceae evolution and supports new strategies to enhance forage quality.</title>
        <authorList>
            <person name="Carballo J."/>
            <person name="Santos B.A.C.M."/>
            <person name="Zappacosta D."/>
            <person name="Garbus I."/>
            <person name="Selva J.P."/>
            <person name="Gallo C.A."/>
            <person name="Diaz A."/>
            <person name="Albertini E."/>
            <person name="Caccamo M."/>
            <person name="Echenique V."/>
        </authorList>
    </citation>
    <scope>NUCLEOTIDE SEQUENCE [LARGE SCALE GENOMIC DNA]</scope>
    <source>
        <strain evidence="3">cv. Victoria</strain>
        <tissue evidence="2">Leaf</tissue>
    </source>
</reference>
<dbReference type="EMBL" id="RWGY01000634">
    <property type="protein sequence ID" value="TVU00107.1"/>
    <property type="molecule type" value="Genomic_DNA"/>
</dbReference>
<dbReference type="Gramene" id="TVU00107">
    <property type="protein sequence ID" value="TVU00107"/>
    <property type="gene ID" value="EJB05_54475"/>
</dbReference>
<keyword evidence="3" id="KW-1185">Reference proteome</keyword>
<evidence type="ECO:0000313" key="3">
    <source>
        <dbReference type="Proteomes" id="UP000324897"/>
    </source>
</evidence>
<comment type="caution">
    <text evidence="2">The sequence shown here is derived from an EMBL/GenBank/DDBJ whole genome shotgun (WGS) entry which is preliminary data.</text>
</comment>
<protein>
    <submittedName>
        <fullName evidence="2">Uncharacterized protein</fullName>
    </submittedName>
</protein>
<evidence type="ECO:0000313" key="2">
    <source>
        <dbReference type="EMBL" id="TVU00107.1"/>
    </source>
</evidence>
<evidence type="ECO:0000256" key="1">
    <source>
        <dbReference type="SAM" id="MobiDB-lite"/>
    </source>
</evidence>
<dbReference type="AlphaFoldDB" id="A0A5J9SMC6"/>
<name>A0A5J9SMC6_9POAL</name>
<feature type="region of interest" description="Disordered" evidence="1">
    <location>
        <begin position="1"/>
        <end position="21"/>
    </location>
</feature>
<dbReference type="Proteomes" id="UP000324897">
    <property type="component" value="Unassembled WGS sequence"/>
</dbReference>
<accession>A0A5J9SMC6</accession>
<organism evidence="2 3">
    <name type="scientific">Eragrostis curvula</name>
    <name type="common">weeping love grass</name>
    <dbReference type="NCBI Taxonomy" id="38414"/>
    <lineage>
        <taxon>Eukaryota</taxon>
        <taxon>Viridiplantae</taxon>
        <taxon>Streptophyta</taxon>
        <taxon>Embryophyta</taxon>
        <taxon>Tracheophyta</taxon>
        <taxon>Spermatophyta</taxon>
        <taxon>Magnoliopsida</taxon>
        <taxon>Liliopsida</taxon>
        <taxon>Poales</taxon>
        <taxon>Poaceae</taxon>
        <taxon>PACMAD clade</taxon>
        <taxon>Chloridoideae</taxon>
        <taxon>Eragrostideae</taxon>
        <taxon>Eragrostidinae</taxon>
        <taxon>Eragrostis</taxon>
    </lineage>
</organism>